<evidence type="ECO:0008006" key="3">
    <source>
        <dbReference type="Google" id="ProtNLM"/>
    </source>
</evidence>
<keyword evidence="2" id="KW-1185">Reference proteome</keyword>
<gene>
    <name evidence="1" type="ORF">AUEXF2481DRAFT_30807</name>
</gene>
<sequence length="446" mass="51470">MPFSDNTFPQDIWAEILAFCPQQSLVVLARVSPFLRTQAHTLLLRTVGTKHSIDHNEDFLGIIYNLPVFYQVLTRDDIDWKRLIRVIRLDWLDEPVEEGGKDVLVGKKRPIADHLVFKIALLLSECTRLREFHLNLSSLANVTAMLKDDLPPITSLEFSLPHRYAWEDIYRAFELPVIKRLVMRNILSPDRPAFRFPVPIPDALHDKHDISNVQELYLLESGPLIQAMSPLFRWPKKLKKLDYSPVRSKCEPYWRGILRRTGDISDAVDAAIDVLAPLRLSLQVLKFDLGLGRHWILPFRTGELFQPFVNLSSLDVPVELLLHSRGLSQSRLCYPFYIGLPNSLRQLTLRFTILTSWHPRPSQLDLDADNCLASDPAHRLFDELSMIAMQKEEHFPGLRELTLLADGEKPFLVRCDHVVQSLTDLESSGIHVVQSDWCRRPEEMWI</sequence>
<accession>A0A074Y7Q4</accession>
<evidence type="ECO:0000313" key="1">
    <source>
        <dbReference type="EMBL" id="KEQ93720.1"/>
    </source>
</evidence>
<dbReference type="GeneID" id="25364272"/>
<protein>
    <recommendedName>
        <fullName evidence="3">F-box domain-containing protein</fullName>
    </recommendedName>
</protein>
<organism evidence="1 2">
    <name type="scientific">Aureobasidium subglaciale (strain EXF-2481)</name>
    <name type="common">Aureobasidium pullulans var. subglaciale</name>
    <dbReference type="NCBI Taxonomy" id="1043005"/>
    <lineage>
        <taxon>Eukaryota</taxon>
        <taxon>Fungi</taxon>
        <taxon>Dikarya</taxon>
        <taxon>Ascomycota</taxon>
        <taxon>Pezizomycotina</taxon>
        <taxon>Dothideomycetes</taxon>
        <taxon>Dothideomycetidae</taxon>
        <taxon>Dothideales</taxon>
        <taxon>Saccotheciaceae</taxon>
        <taxon>Aureobasidium</taxon>
    </lineage>
</organism>
<dbReference type="RefSeq" id="XP_013342257.1">
    <property type="nucleotide sequence ID" value="XM_013486803.1"/>
</dbReference>
<dbReference type="EMBL" id="KL584764">
    <property type="protein sequence ID" value="KEQ93720.1"/>
    <property type="molecule type" value="Genomic_DNA"/>
</dbReference>
<dbReference type="OrthoDB" id="3855161at2759"/>
<dbReference type="Proteomes" id="UP000030641">
    <property type="component" value="Unassembled WGS sequence"/>
</dbReference>
<name>A0A074Y7Q4_AURSE</name>
<proteinExistence type="predicted"/>
<dbReference type="AlphaFoldDB" id="A0A074Y7Q4"/>
<dbReference type="HOGENOM" id="CLU_029040_0_0_1"/>
<reference evidence="1 2" key="1">
    <citation type="journal article" date="2014" name="BMC Genomics">
        <title>Genome sequencing of four Aureobasidium pullulans varieties: biotechnological potential, stress tolerance, and description of new species.</title>
        <authorList>
            <person name="Gostin Ar C."/>
            <person name="Ohm R.A."/>
            <person name="Kogej T."/>
            <person name="Sonjak S."/>
            <person name="Turk M."/>
            <person name="Zajc J."/>
            <person name="Zalar P."/>
            <person name="Grube M."/>
            <person name="Sun H."/>
            <person name="Han J."/>
            <person name="Sharma A."/>
            <person name="Chiniquy J."/>
            <person name="Ngan C.Y."/>
            <person name="Lipzen A."/>
            <person name="Barry K."/>
            <person name="Grigoriev I.V."/>
            <person name="Gunde-Cimerman N."/>
        </authorList>
    </citation>
    <scope>NUCLEOTIDE SEQUENCE [LARGE SCALE GENOMIC DNA]</scope>
    <source>
        <strain evidence="1 2">EXF-2481</strain>
    </source>
</reference>
<dbReference type="InParanoid" id="A0A074Y7Q4"/>
<evidence type="ECO:0000313" key="2">
    <source>
        <dbReference type="Proteomes" id="UP000030641"/>
    </source>
</evidence>